<gene>
    <name evidence="2" type="ORF">I5Q09_02285</name>
    <name evidence="1" type="ORF">IRZ65_09405</name>
    <name evidence="3" type="ORF">NCTC11842_02191</name>
</gene>
<dbReference type="GeneID" id="300267606"/>
<evidence type="ECO:0000313" key="1">
    <source>
        <dbReference type="EMBL" id="MBF8640900.1"/>
    </source>
</evidence>
<dbReference type="Proteomes" id="UP000626180">
    <property type="component" value="Unassembled WGS sequence"/>
</dbReference>
<organism evidence="3 4">
    <name type="scientific">Pseudomonas luteola</name>
    <dbReference type="NCBI Taxonomy" id="47886"/>
    <lineage>
        <taxon>Bacteria</taxon>
        <taxon>Pseudomonadati</taxon>
        <taxon>Pseudomonadota</taxon>
        <taxon>Gammaproteobacteria</taxon>
        <taxon>Pseudomonadales</taxon>
        <taxon>Pseudomonadaceae</taxon>
        <taxon>Pseudomonas</taxon>
    </lineage>
</organism>
<sequence>MSITFKKSVAVLADQVTVEEAETLLEWLVKNPAAKVNLGDLEHLHTADLQVLMALKPNVSVWPKNTDIKVWLEAALNA</sequence>
<dbReference type="EMBL" id="UAUF01000011">
    <property type="protein sequence ID" value="SPZ06299.1"/>
    <property type="molecule type" value="Genomic_DNA"/>
</dbReference>
<reference evidence="3 4" key="1">
    <citation type="submission" date="2018-06" db="EMBL/GenBank/DDBJ databases">
        <authorList>
            <consortium name="Pathogen Informatics"/>
            <person name="Doyle S."/>
        </authorList>
    </citation>
    <scope>NUCLEOTIDE SEQUENCE [LARGE SCALE GENOMIC DNA]</scope>
    <source>
        <strain evidence="3 4">NCTC11842</strain>
    </source>
</reference>
<evidence type="ECO:0000313" key="2">
    <source>
        <dbReference type="EMBL" id="MBH3437511.1"/>
    </source>
</evidence>
<dbReference type="Proteomes" id="UP000250443">
    <property type="component" value="Unassembled WGS sequence"/>
</dbReference>
<proteinExistence type="predicted"/>
<reference evidence="2 6" key="3">
    <citation type="submission" date="2020-11" db="EMBL/GenBank/DDBJ databases">
        <title>Enhanced detection system for hospital associated transmission using whole genome sequencing surveillance.</title>
        <authorList>
            <person name="Harrison L.H."/>
            <person name="Van Tyne D."/>
            <person name="Marsh J.W."/>
            <person name="Griffith M.P."/>
            <person name="Snyder D.J."/>
            <person name="Cooper V.S."/>
            <person name="Mustapha M."/>
        </authorList>
    </citation>
    <scope>NUCLEOTIDE SEQUENCE [LARGE SCALE GENOMIC DNA]</scope>
    <source>
        <strain evidence="2 6">PSB00013</strain>
    </source>
</reference>
<accession>A0A2X2EDL7</accession>
<evidence type="ECO:0000313" key="3">
    <source>
        <dbReference type="EMBL" id="SPZ06299.1"/>
    </source>
</evidence>
<evidence type="ECO:0000313" key="6">
    <source>
        <dbReference type="Proteomes" id="UP000638986"/>
    </source>
</evidence>
<dbReference type="RefSeq" id="WP_010798349.1">
    <property type="nucleotide sequence ID" value="NZ_CP044086.1"/>
</dbReference>
<dbReference type="AlphaFoldDB" id="A0A2X2EDL7"/>
<evidence type="ECO:0000313" key="4">
    <source>
        <dbReference type="Proteomes" id="UP000250443"/>
    </source>
</evidence>
<keyword evidence="5" id="KW-1185">Reference proteome</keyword>
<dbReference type="Proteomes" id="UP000638986">
    <property type="component" value="Unassembled WGS sequence"/>
</dbReference>
<protein>
    <submittedName>
        <fullName evidence="3">Uncharacterized protein</fullName>
    </submittedName>
</protein>
<evidence type="ECO:0000313" key="5">
    <source>
        <dbReference type="Proteomes" id="UP000626180"/>
    </source>
</evidence>
<dbReference type="EMBL" id="JADTXM010000001">
    <property type="protein sequence ID" value="MBH3437511.1"/>
    <property type="molecule type" value="Genomic_DNA"/>
</dbReference>
<name>A0A2X2EDL7_PSELU</name>
<reference evidence="1 5" key="2">
    <citation type="submission" date="2020-10" db="EMBL/GenBank/DDBJ databases">
        <title>Genome sequences of Pseudomonas isolates.</title>
        <authorList>
            <person name="Wessels L."/>
            <person name="Reich F."/>
            <person name="Hammerl J."/>
        </authorList>
    </citation>
    <scope>NUCLEOTIDE SEQUENCE [LARGE SCALE GENOMIC DNA]</scope>
    <source>
        <strain evidence="1 5">20-MO00624-0</strain>
    </source>
</reference>
<dbReference type="EMBL" id="JADMCD010000003">
    <property type="protein sequence ID" value="MBF8640900.1"/>
    <property type="molecule type" value="Genomic_DNA"/>
</dbReference>